<reference evidence="2 3" key="2">
    <citation type="journal article" date="2015" name="PLoS ONE">
        <title>Whole-Genome Optical Mapping and Finished Genome Sequence of Sphingobacterium deserti sp. nov., a New Species Isolated from the Western Desert of China.</title>
        <authorList>
            <person name="Teng C."/>
            <person name="Zhou Z."/>
            <person name="Molnar I."/>
            <person name="Li X."/>
            <person name="Tang R."/>
            <person name="Chen M."/>
            <person name="Wang L."/>
            <person name="Su S."/>
            <person name="Zhang W."/>
            <person name="Lin M."/>
        </authorList>
    </citation>
    <scope>NUCLEOTIDE SEQUENCE [LARGE SCALE GENOMIC DNA]</scope>
    <source>
        <strain evidence="3">ACCC05744</strain>
    </source>
</reference>
<keyword evidence="1" id="KW-0472">Membrane</keyword>
<feature type="transmembrane region" description="Helical" evidence="1">
    <location>
        <begin position="207"/>
        <end position="232"/>
    </location>
</feature>
<feature type="transmembrane region" description="Helical" evidence="1">
    <location>
        <begin position="252"/>
        <end position="278"/>
    </location>
</feature>
<name>A0A0B8T250_9SPHI</name>
<evidence type="ECO:0000313" key="2">
    <source>
        <dbReference type="EMBL" id="KGE14911.1"/>
    </source>
</evidence>
<organism evidence="2 3">
    <name type="scientific">Sphingobacterium deserti</name>
    <dbReference type="NCBI Taxonomy" id="1229276"/>
    <lineage>
        <taxon>Bacteria</taxon>
        <taxon>Pseudomonadati</taxon>
        <taxon>Bacteroidota</taxon>
        <taxon>Sphingobacteriia</taxon>
        <taxon>Sphingobacteriales</taxon>
        <taxon>Sphingobacteriaceae</taxon>
        <taxon>Sphingobacterium</taxon>
    </lineage>
</organism>
<comment type="caution">
    <text evidence="2">The sequence shown here is derived from an EMBL/GenBank/DDBJ whole genome shotgun (WGS) entry which is preliminary data.</text>
</comment>
<dbReference type="PATRIC" id="fig|1229276.3.peg.1456"/>
<dbReference type="Proteomes" id="UP000031802">
    <property type="component" value="Unassembled WGS sequence"/>
</dbReference>
<dbReference type="AlphaFoldDB" id="A0A0B8T250"/>
<feature type="transmembrane region" description="Helical" evidence="1">
    <location>
        <begin position="127"/>
        <end position="152"/>
    </location>
</feature>
<feature type="transmembrane region" description="Helical" evidence="1">
    <location>
        <begin position="31"/>
        <end position="53"/>
    </location>
</feature>
<gene>
    <name evidence="2" type="ORF">DI53_1411</name>
</gene>
<protein>
    <submittedName>
        <fullName evidence="2">Uncharacterized protein</fullName>
    </submittedName>
</protein>
<keyword evidence="3" id="KW-1185">Reference proteome</keyword>
<sequence length="305" mass="34687">MDIAFEFRKERKLGEIVQDFINLLRIVLKHFFYTIFRLAVIPLCAMLVLIYYITTKINLTSTANFDESLDIIWIAIIAVGALVLIGMVFFGLAIEYFILLKSSRNTDFNSSDVWQAFVKHITSYLKFLVVAILALLILAIPFMICALILAFIPLVGSFAIGILGAFIGVWFFCAFLFYREGYFDAFSSLQQTFSILRKKIFDYSVSSYIVSFIFQILLMMLSLMPTIIFGLIAYNTIGFDETFFNSLLGRMIVSLGATVLVFLSIVYYMSSVLVYGIIYETAKEIRFGEDIYEKIGRLGGPEHGL</sequence>
<feature type="transmembrane region" description="Helical" evidence="1">
    <location>
        <begin position="158"/>
        <end position="178"/>
    </location>
</feature>
<reference evidence="3" key="1">
    <citation type="submission" date="2014-04" db="EMBL/GenBank/DDBJ databases">
        <title>Whole-Genome optical mapping and complete genome sequence of Sphingobacterium deserti sp. nov., a new spaces isolated from desert in the west of China.</title>
        <authorList>
            <person name="Teng C."/>
            <person name="Zhou Z."/>
            <person name="Li X."/>
            <person name="Chen M."/>
            <person name="Lin M."/>
            <person name="Wang L."/>
            <person name="Su S."/>
            <person name="Zhang C."/>
            <person name="Zhang W."/>
        </authorList>
    </citation>
    <scope>NUCLEOTIDE SEQUENCE [LARGE SCALE GENOMIC DNA]</scope>
    <source>
        <strain evidence="3">ACCC05744</strain>
    </source>
</reference>
<evidence type="ECO:0000256" key="1">
    <source>
        <dbReference type="SAM" id="Phobius"/>
    </source>
</evidence>
<dbReference type="OrthoDB" id="700024at2"/>
<feature type="transmembrane region" description="Helical" evidence="1">
    <location>
        <begin position="73"/>
        <end position="99"/>
    </location>
</feature>
<dbReference type="STRING" id="1229276.DI53_1411"/>
<keyword evidence="1" id="KW-1133">Transmembrane helix</keyword>
<evidence type="ECO:0000313" key="3">
    <source>
        <dbReference type="Proteomes" id="UP000031802"/>
    </source>
</evidence>
<keyword evidence="1" id="KW-0812">Transmembrane</keyword>
<proteinExistence type="predicted"/>
<dbReference type="EMBL" id="JJMU01000022">
    <property type="protein sequence ID" value="KGE14911.1"/>
    <property type="molecule type" value="Genomic_DNA"/>
</dbReference>
<accession>A0A0B8T250</accession>
<dbReference type="RefSeq" id="WP_037497065.1">
    <property type="nucleotide sequence ID" value="NZ_JJMU01000022.1"/>
</dbReference>